<dbReference type="InterPro" id="IPR040364">
    <property type="entry name" value="TTC21A/TTC21B"/>
</dbReference>
<feature type="domain" description="Tetratricopeptide repeat protein 21A/21B C-terminal ARM" evidence="2">
    <location>
        <begin position="76"/>
        <end position="287"/>
    </location>
</feature>
<dbReference type="Pfam" id="PF25063">
    <property type="entry name" value="ARM_TT21_C"/>
    <property type="match status" value="1"/>
</dbReference>
<reference evidence="4" key="1">
    <citation type="submission" date="2020-11" db="EMBL/GenBank/DDBJ databases">
        <authorList>
            <person name="Tran Van P."/>
        </authorList>
    </citation>
    <scope>NUCLEOTIDE SEQUENCE</scope>
</reference>
<name>A0A7R8WA50_9CRUS</name>
<dbReference type="PANTHER" id="PTHR14699:SF0">
    <property type="entry name" value="TETRATRICOPEPTIDE REPEAT PROTEIN 21 HOMOLOG"/>
    <property type="match status" value="1"/>
</dbReference>
<dbReference type="GO" id="GO:0005929">
    <property type="term" value="C:cilium"/>
    <property type="evidence" value="ECO:0007669"/>
    <property type="project" value="GOC"/>
</dbReference>
<proteinExistence type="inferred from homology"/>
<dbReference type="FunFam" id="1.25.40.10:FF:000377">
    <property type="entry name" value="Tetratricopeptide repeat domain 21B"/>
    <property type="match status" value="1"/>
</dbReference>
<dbReference type="PANTHER" id="PTHR14699">
    <property type="entry name" value="STI2 PROTEIN-RELATED"/>
    <property type="match status" value="1"/>
</dbReference>
<evidence type="ECO:0000256" key="1">
    <source>
        <dbReference type="ARBA" id="ARBA00010935"/>
    </source>
</evidence>
<feature type="domain" description="Tetratricopeptide repeat protein 21A/21B fifth ARM repeats" evidence="3">
    <location>
        <begin position="2"/>
        <end position="40"/>
    </location>
</feature>
<protein>
    <submittedName>
        <fullName evidence="4">Uncharacterized protein</fullName>
    </submittedName>
</protein>
<sequence length="611" mass="67245">MGLYHWYTENSDLALRSFNRSRRDPEFGVKAVRNMVEICLNPDNDTLGGEAFKSVGAPGDMDEGVSADAREMALHTAEKLINELPSRTPSEIMDVQILQGFLQLATKSKANAEKALNIFQEVSSQDTSAQTNTGAILGTATAYMILKQVPKARGLLKPVVKQYWTYEEAEYLEKSWLLLADIHVGGSKYDMATEALRRVLEHNKSCTRAYEYLGFIMEKEQAYRDASYNYEQAWKFSNGRNPAIGFKLAFNYMKAKRFTDAIDVCHQVLAKNPEYPKIRKEILEKSRDNLKNIECRANKRGKLWVTTEDCSPPPLRGGGTGGRVGEAQEVAWGKRRGAGHTVRVMAVLMVLCSGRETVRATSAGLQAAHSAAVANSKKISGDDGSGYSGLPVTEKKSARPQTYYELLERLEDKTEADDYPTSPNFGAWSAEKGLMVTSLHGAESVPTKRLLRGAENAQVKALYLGVGSVTTLERGVESDRMEALLHGVANALMILLLGAGRGLTKRLVRGVENVQKQILELGVGSGLTKALIRGGLNAPVETLHLGAEKGRANILSHGAENVPVKIQKPGAKSVPMLKYVLQKATVATRDERIKLRNQVMKMKTLVMKRET</sequence>
<dbReference type="InterPro" id="IPR011990">
    <property type="entry name" value="TPR-like_helical_dom_sf"/>
</dbReference>
<dbReference type="GO" id="GO:0030991">
    <property type="term" value="C:intraciliary transport particle A"/>
    <property type="evidence" value="ECO:0007669"/>
    <property type="project" value="TreeGrafter"/>
</dbReference>
<dbReference type="GO" id="GO:0035721">
    <property type="term" value="P:intraciliary retrograde transport"/>
    <property type="evidence" value="ECO:0007669"/>
    <property type="project" value="TreeGrafter"/>
</dbReference>
<dbReference type="Pfam" id="PF25064">
    <property type="entry name" value="ARM_TT21_5th"/>
    <property type="match status" value="1"/>
</dbReference>
<evidence type="ECO:0000259" key="3">
    <source>
        <dbReference type="Pfam" id="PF25064"/>
    </source>
</evidence>
<dbReference type="SMART" id="SM00028">
    <property type="entry name" value="TPR"/>
    <property type="match status" value="2"/>
</dbReference>
<dbReference type="AlphaFoldDB" id="A0A7R8WA50"/>
<dbReference type="SUPFAM" id="SSF48452">
    <property type="entry name" value="TPR-like"/>
    <property type="match status" value="1"/>
</dbReference>
<dbReference type="InterPro" id="IPR019734">
    <property type="entry name" value="TPR_rpt"/>
</dbReference>
<evidence type="ECO:0000259" key="2">
    <source>
        <dbReference type="Pfam" id="PF25063"/>
    </source>
</evidence>
<evidence type="ECO:0000313" key="4">
    <source>
        <dbReference type="EMBL" id="CAD7227801.1"/>
    </source>
</evidence>
<organism evidence="4">
    <name type="scientific">Cyprideis torosa</name>
    <dbReference type="NCBI Taxonomy" id="163714"/>
    <lineage>
        <taxon>Eukaryota</taxon>
        <taxon>Metazoa</taxon>
        <taxon>Ecdysozoa</taxon>
        <taxon>Arthropoda</taxon>
        <taxon>Crustacea</taxon>
        <taxon>Oligostraca</taxon>
        <taxon>Ostracoda</taxon>
        <taxon>Podocopa</taxon>
        <taxon>Podocopida</taxon>
        <taxon>Cytherocopina</taxon>
        <taxon>Cytheroidea</taxon>
        <taxon>Cytherideidae</taxon>
        <taxon>Cyprideis</taxon>
    </lineage>
</organism>
<accession>A0A7R8WA50</accession>
<dbReference type="OrthoDB" id="10259630at2759"/>
<comment type="similarity">
    <text evidence="1">Belongs to the TTC21 family.</text>
</comment>
<gene>
    <name evidence="4" type="ORF">CTOB1V02_LOCUS5698</name>
</gene>
<dbReference type="GO" id="GO:0061512">
    <property type="term" value="P:protein localization to cilium"/>
    <property type="evidence" value="ECO:0007669"/>
    <property type="project" value="TreeGrafter"/>
</dbReference>
<dbReference type="Gene3D" id="1.25.40.10">
    <property type="entry name" value="Tetratricopeptide repeat domain"/>
    <property type="match status" value="1"/>
</dbReference>
<dbReference type="InterPro" id="IPR056835">
    <property type="entry name" value="ARM_TT21_5th"/>
</dbReference>
<dbReference type="InterPro" id="IPR056834">
    <property type="entry name" value="ARM_TT21_C"/>
</dbReference>
<dbReference type="EMBL" id="OB661266">
    <property type="protein sequence ID" value="CAD7227801.1"/>
    <property type="molecule type" value="Genomic_DNA"/>
</dbReference>